<keyword evidence="12" id="KW-0282">Flagellum</keyword>
<dbReference type="Gene3D" id="2.30.330.10">
    <property type="entry name" value="SpoA-like"/>
    <property type="match status" value="1"/>
</dbReference>
<evidence type="ECO:0000256" key="5">
    <source>
        <dbReference type="ARBA" id="ARBA00022475"/>
    </source>
</evidence>
<keyword evidence="7" id="KW-0283">Flagellar rotation</keyword>
<dbReference type="NCBIfam" id="TIGR01397">
    <property type="entry name" value="fliM_switch"/>
    <property type="match status" value="1"/>
</dbReference>
<dbReference type="AlphaFoldDB" id="A0A0A7RER3"/>
<evidence type="ECO:0000256" key="2">
    <source>
        <dbReference type="ARBA" id="ARBA00004202"/>
    </source>
</evidence>
<organism evidence="12">
    <name type="scientific">Ligilactobacillus agilis</name>
    <dbReference type="NCBI Taxonomy" id="1601"/>
    <lineage>
        <taxon>Bacteria</taxon>
        <taxon>Bacillati</taxon>
        <taxon>Bacillota</taxon>
        <taxon>Bacilli</taxon>
        <taxon>Lactobacillales</taxon>
        <taxon>Lactobacillaceae</taxon>
        <taxon>Ligilactobacillus</taxon>
    </lineage>
</organism>
<evidence type="ECO:0000256" key="10">
    <source>
        <dbReference type="NCBIfam" id="TIGR01397"/>
    </source>
</evidence>
<dbReference type="Gene3D" id="3.40.1550.10">
    <property type="entry name" value="CheC-like"/>
    <property type="match status" value="1"/>
</dbReference>
<dbReference type="GO" id="GO:0003774">
    <property type="term" value="F:cytoskeletal motor activity"/>
    <property type="evidence" value="ECO:0007669"/>
    <property type="project" value="InterPro"/>
</dbReference>
<evidence type="ECO:0000313" key="12">
    <source>
        <dbReference type="EMBL" id="AJA33691.1"/>
    </source>
</evidence>
<evidence type="ECO:0000256" key="6">
    <source>
        <dbReference type="ARBA" id="ARBA00022500"/>
    </source>
</evidence>
<evidence type="ECO:0000256" key="8">
    <source>
        <dbReference type="ARBA" id="ARBA00023136"/>
    </source>
</evidence>
<keyword evidence="8" id="KW-0472">Membrane</keyword>
<dbReference type="EMBL" id="KM886859">
    <property type="protein sequence ID" value="AJA33691.1"/>
    <property type="molecule type" value="Genomic_DNA"/>
</dbReference>
<dbReference type="Pfam" id="PF01052">
    <property type="entry name" value="FliMN_C"/>
    <property type="match status" value="1"/>
</dbReference>
<accession>A0A0A7RER3</accession>
<dbReference type="GO" id="GO:0005886">
    <property type="term" value="C:plasma membrane"/>
    <property type="evidence" value="ECO:0007669"/>
    <property type="project" value="UniProtKB-SubCell"/>
</dbReference>
<dbReference type="SUPFAM" id="SSF101801">
    <property type="entry name" value="Surface presentation of antigens (SPOA)"/>
    <property type="match status" value="1"/>
</dbReference>
<evidence type="ECO:0000256" key="4">
    <source>
        <dbReference type="ARBA" id="ARBA00021898"/>
    </source>
</evidence>
<keyword evidence="9" id="KW-0975">Bacterial flagellum</keyword>
<dbReference type="GO" id="GO:0071978">
    <property type="term" value="P:bacterial-type flagellum-dependent swarming motility"/>
    <property type="evidence" value="ECO:0007669"/>
    <property type="project" value="TreeGrafter"/>
</dbReference>
<comment type="similarity">
    <text evidence="3">Belongs to the FliM family.</text>
</comment>
<dbReference type="Pfam" id="PF02154">
    <property type="entry name" value="FliM"/>
    <property type="match status" value="1"/>
</dbReference>
<gene>
    <name evidence="12" type="primary">fliM</name>
</gene>
<comment type="subcellular location">
    <subcellularLocation>
        <location evidence="1">Bacterial flagellum basal body</location>
    </subcellularLocation>
    <subcellularLocation>
        <location evidence="2">Cell membrane</location>
        <topology evidence="2">Peripheral membrane protein</topology>
    </subcellularLocation>
</comment>
<proteinExistence type="inferred from homology"/>
<dbReference type="GO" id="GO:0050918">
    <property type="term" value="P:positive chemotaxis"/>
    <property type="evidence" value="ECO:0007669"/>
    <property type="project" value="TreeGrafter"/>
</dbReference>
<dbReference type="PIRSF" id="PIRSF002888">
    <property type="entry name" value="FliM"/>
    <property type="match status" value="1"/>
</dbReference>
<keyword evidence="12" id="KW-0969">Cilium</keyword>
<evidence type="ECO:0000259" key="11">
    <source>
        <dbReference type="Pfam" id="PF01052"/>
    </source>
</evidence>
<reference evidence="12" key="1">
    <citation type="journal article" date="2014" name="Appl. Environ. Microbiol.">
        <title>Detection and genomic characterization of motility in Lactobacillus curvatus: confirmation of motility in a species outside the Lactobacillus salivarius clade.</title>
        <authorList>
            <person name="Cousin F.J."/>
            <person name="Lynch S.M."/>
            <person name="Harris H.M."/>
            <person name="McCann A."/>
            <person name="Lynch D.B."/>
            <person name="Neville B.A."/>
            <person name="Irisawa T."/>
            <person name="Okada S."/>
            <person name="Endo A."/>
            <person name="O'Toole P.W."/>
        </authorList>
    </citation>
    <scope>NUCLEOTIDE SEQUENCE</scope>
    <source>
        <strain evidence="12">DSM 20509</strain>
    </source>
</reference>
<evidence type="ECO:0000256" key="7">
    <source>
        <dbReference type="ARBA" id="ARBA00022779"/>
    </source>
</evidence>
<dbReference type="GO" id="GO:0009425">
    <property type="term" value="C:bacterial-type flagellum basal body"/>
    <property type="evidence" value="ECO:0007669"/>
    <property type="project" value="UniProtKB-SubCell"/>
</dbReference>
<protein>
    <recommendedName>
        <fullName evidence="4 10">Flagellar motor switch protein FliM</fullName>
    </recommendedName>
</protein>
<dbReference type="InterPro" id="IPR036429">
    <property type="entry name" value="SpoA-like_sf"/>
</dbReference>
<feature type="domain" description="Flagellar motor switch protein FliN-like C-terminal" evidence="11">
    <location>
        <begin position="262"/>
        <end position="332"/>
    </location>
</feature>
<dbReference type="InterPro" id="IPR001689">
    <property type="entry name" value="Flag_FliM"/>
</dbReference>
<name>A0A0A7RER3_9LACO</name>
<dbReference type="InterPro" id="IPR001543">
    <property type="entry name" value="FliN-like_C"/>
</dbReference>
<sequence length="338" mass="38272">MDQVLSQQEIDALLNAMSSGTLDEQKIEEEAQEAAKVKNYDFRRPTRLTKEYINTLHMVFDDFAKLSGTLLASQLRTSVNLKVAAIEQVSYDEFIHSIARRTLIGLFHSDPMKGSQMIEINPQLCNFLIELLCGGQEIGSDDANAKRNFEIRENFTDIELSILEEVVTDLMGVYQQVWKDIVEFNPVLDTIDTNPQLLQTMSPNEPVVLVTFTVDLLDRSTFINLCIPYIFFEGILDKLSIRNWFDSSKDNDEDDSAELKRNLNGVEMTIEAILGGAKMDLADFLNLEIGDVIKLDKKTSEPVETYIGEQPFYTTKLGKLSNGQFAVELIDKMEGEED</sequence>
<dbReference type="PANTHER" id="PTHR30034">
    <property type="entry name" value="FLAGELLAR MOTOR SWITCH PROTEIN FLIM"/>
    <property type="match status" value="1"/>
</dbReference>
<dbReference type="CDD" id="cd17908">
    <property type="entry name" value="FliM"/>
    <property type="match status" value="1"/>
</dbReference>
<evidence type="ECO:0000256" key="9">
    <source>
        <dbReference type="ARBA" id="ARBA00023143"/>
    </source>
</evidence>
<dbReference type="InterPro" id="IPR028976">
    <property type="entry name" value="CheC-like_sf"/>
</dbReference>
<dbReference type="SUPFAM" id="SSF103039">
    <property type="entry name" value="CheC-like"/>
    <property type="match status" value="1"/>
</dbReference>
<keyword evidence="5" id="KW-1003">Cell membrane</keyword>
<keyword evidence="12" id="KW-0966">Cell projection</keyword>
<evidence type="ECO:0000256" key="3">
    <source>
        <dbReference type="ARBA" id="ARBA00011049"/>
    </source>
</evidence>
<keyword evidence="6" id="KW-0145">Chemotaxis</keyword>
<dbReference type="PRINTS" id="PR00955">
    <property type="entry name" value="FLGMOTORFLIM"/>
</dbReference>
<dbReference type="PANTHER" id="PTHR30034:SF6">
    <property type="entry name" value="YOP PROTEINS TRANSLOCATION PROTEIN Q"/>
    <property type="match status" value="1"/>
</dbReference>
<evidence type="ECO:0000256" key="1">
    <source>
        <dbReference type="ARBA" id="ARBA00004117"/>
    </source>
</evidence>